<dbReference type="AlphaFoldDB" id="A0A829QDF5"/>
<accession>A0A829QDF5</accession>
<organism evidence="1 2">
    <name type="scientific">Mycobacteroides abscessus 1948</name>
    <dbReference type="NCBI Taxonomy" id="1299323"/>
    <lineage>
        <taxon>Bacteria</taxon>
        <taxon>Bacillati</taxon>
        <taxon>Actinomycetota</taxon>
        <taxon>Actinomycetes</taxon>
        <taxon>Mycobacteriales</taxon>
        <taxon>Mycobacteriaceae</taxon>
        <taxon>Mycobacteroides</taxon>
        <taxon>Mycobacteroides abscessus</taxon>
    </lineage>
</organism>
<reference evidence="1 2" key="1">
    <citation type="submission" date="2013-12" db="EMBL/GenBank/DDBJ databases">
        <authorList>
            <person name="Zelazny A."/>
            <person name="Olivier K."/>
            <person name="Holland S."/>
            <person name="Lenaerts A."/>
            <person name="Ordway D."/>
            <person name="DeGroote M.A."/>
            <person name="Parker T."/>
            <person name="Sizemore C."/>
            <person name="Tallon L.J."/>
            <person name="Sadzewicz L.K."/>
            <person name="Sengamalay N."/>
            <person name="Fraser C.M."/>
            <person name="Hine E."/>
            <person name="Shefchek K.A."/>
            <person name="Das S.P."/>
            <person name="Tettelin H."/>
        </authorList>
    </citation>
    <scope>NUCLEOTIDE SEQUENCE [LARGE SCALE GENOMIC DNA]</scope>
    <source>
        <strain evidence="1 2">1948</strain>
    </source>
</reference>
<dbReference type="EMBL" id="JAOH01000002">
    <property type="protein sequence ID" value="EUA60319.1"/>
    <property type="molecule type" value="Genomic_DNA"/>
</dbReference>
<protein>
    <submittedName>
        <fullName evidence="1">Uncharacterized protein</fullName>
    </submittedName>
</protein>
<gene>
    <name evidence="1" type="ORF">I542_0450</name>
</gene>
<sequence>MGEPPTPAPGRNGRWERIGGVSVDSAMAAITDPAFAPAKYPGIGSGHNLFSKYGSGVQFSAGFGDGGYDIWAWIVDYGTDESDERIAQIVVTLIDDEDLAHWNSQP</sequence>
<evidence type="ECO:0000313" key="1">
    <source>
        <dbReference type="EMBL" id="EUA60319.1"/>
    </source>
</evidence>
<proteinExistence type="predicted"/>
<dbReference type="Proteomes" id="UP000021210">
    <property type="component" value="Unassembled WGS sequence"/>
</dbReference>
<comment type="caution">
    <text evidence="1">The sequence shown here is derived from an EMBL/GenBank/DDBJ whole genome shotgun (WGS) entry which is preliminary data.</text>
</comment>
<name>A0A829QDF5_9MYCO</name>
<evidence type="ECO:0000313" key="2">
    <source>
        <dbReference type="Proteomes" id="UP000021210"/>
    </source>
</evidence>